<sequence>MPRWMGGVTRLYRICNRDIQQRFGVAPITDRLREARLRWYGQVLLADNESICKIGFDLDVPGKRPKGRPKQRWIITLHADPKAVRIHPDQAHDGASRDH</sequence>
<name>A0A0C2H2M5_9BILA</name>
<protein>
    <submittedName>
        <fullName evidence="1">Uncharacterized protein</fullName>
    </submittedName>
</protein>
<dbReference type="OrthoDB" id="5848222at2759"/>
<evidence type="ECO:0000313" key="1">
    <source>
        <dbReference type="EMBL" id="KIH63706.1"/>
    </source>
</evidence>
<proteinExistence type="predicted"/>
<evidence type="ECO:0000313" key="2">
    <source>
        <dbReference type="Proteomes" id="UP000054047"/>
    </source>
</evidence>
<dbReference type="EMBL" id="KN728485">
    <property type="protein sequence ID" value="KIH63706.1"/>
    <property type="molecule type" value="Genomic_DNA"/>
</dbReference>
<dbReference type="AlphaFoldDB" id="A0A0C2H2M5"/>
<reference evidence="1 2" key="1">
    <citation type="submission" date="2013-12" db="EMBL/GenBank/DDBJ databases">
        <title>Draft genome of the parsitic nematode Ancylostoma duodenale.</title>
        <authorList>
            <person name="Mitreva M."/>
        </authorList>
    </citation>
    <scope>NUCLEOTIDE SEQUENCE [LARGE SCALE GENOMIC DNA]</scope>
    <source>
        <strain evidence="1 2">Zhejiang</strain>
    </source>
</reference>
<gene>
    <name evidence="1" type="ORF">ANCDUO_05990</name>
</gene>
<accession>A0A0C2H2M5</accession>
<organism evidence="1 2">
    <name type="scientific">Ancylostoma duodenale</name>
    <dbReference type="NCBI Taxonomy" id="51022"/>
    <lineage>
        <taxon>Eukaryota</taxon>
        <taxon>Metazoa</taxon>
        <taxon>Ecdysozoa</taxon>
        <taxon>Nematoda</taxon>
        <taxon>Chromadorea</taxon>
        <taxon>Rhabditida</taxon>
        <taxon>Rhabditina</taxon>
        <taxon>Rhabditomorpha</taxon>
        <taxon>Strongyloidea</taxon>
        <taxon>Ancylostomatidae</taxon>
        <taxon>Ancylostomatinae</taxon>
        <taxon>Ancylostoma</taxon>
    </lineage>
</organism>
<dbReference type="Proteomes" id="UP000054047">
    <property type="component" value="Unassembled WGS sequence"/>
</dbReference>
<keyword evidence="2" id="KW-1185">Reference proteome</keyword>